<evidence type="ECO:0000313" key="1">
    <source>
        <dbReference type="EMBL" id="GGH27328.1"/>
    </source>
</evidence>
<gene>
    <name evidence="1" type="ORF">GCM10008013_28700</name>
</gene>
<sequence length="165" mass="19633">MKVNLKEEDLLSTQLSWLCVKPMLLAVRGKDLQTKLEMYQQLNEGQKGIYLFYSFHNHVNSIEEFYWFSGYYIIEIQSWHGIKSGVQYFKDIEMVELLDQIEGLIEKCKKEDGVWQASPSDLERDTDLLQEVKELYEKYKRISGNTISQMNTYIVHNKEEFIEEE</sequence>
<proteinExistence type="predicted"/>
<dbReference type="EMBL" id="BMFT01000001">
    <property type="protein sequence ID" value="GGH27328.1"/>
    <property type="molecule type" value="Genomic_DNA"/>
</dbReference>
<evidence type="ECO:0000313" key="2">
    <source>
        <dbReference type="Proteomes" id="UP000659344"/>
    </source>
</evidence>
<keyword evidence="2" id="KW-1185">Reference proteome</keyword>
<organism evidence="1 2">
    <name type="scientific">Paenibacillus segetis</name>
    <dbReference type="NCBI Taxonomy" id="1325360"/>
    <lineage>
        <taxon>Bacteria</taxon>
        <taxon>Bacillati</taxon>
        <taxon>Bacillota</taxon>
        <taxon>Bacilli</taxon>
        <taxon>Bacillales</taxon>
        <taxon>Paenibacillaceae</taxon>
        <taxon>Paenibacillus</taxon>
    </lineage>
</organism>
<evidence type="ECO:0008006" key="3">
    <source>
        <dbReference type="Google" id="ProtNLM"/>
    </source>
</evidence>
<dbReference type="Gene3D" id="1.20.1420.60">
    <property type="match status" value="1"/>
</dbReference>
<protein>
    <recommendedName>
        <fullName evidence="3">DUF4375 domain-containing protein</fullName>
    </recommendedName>
</protein>
<accession>A0ABQ1YIB2</accession>
<dbReference type="Proteomes" id="UP000659344">
    <property type="component" value="Unassembled WGS sequence"/>
</dbReference>
<comment type="caution">
    <text evidence="1">The sequence shown here is derived from an EMBL/GenBank/DDBJ whole genome shotgun (WGS) entry which is preliminary data.</text>
</comment>
<dbReference type="RefSeq" id="WP_188539854.1">
    <property type="nucleotide sequence ID" value="NZ_BMFT01000001.1"/>
</dbReference>
<name>A0ABQ1YIB2_9BACL</name>
<reference evidence="2" key="1">
    <citation type="journal article" date="2019" name="Int. J. Syst. Evol. Microbiol.">
        <title>The Global Catalogue of Microorganisms (GCM) 10K type strain sequencing project: providing services to taxonomists for standard genome sequencing and annotation.</title>
        <authorList>
            <consortium name="The Broad Institute Genomics Platform"/>
            <consortium name="The Broad Institute Genome Sequencing Center for Infectious Disease"/>
            <person name="Wu L."/>
            <person name="Ma J."/>
        </authorList>
    </citation>
    <scope>NUCLEOTIDE SEQUENCE [LARGE SCALE GENOMIC DNA]</scope>
    <source>
        <strain evidence="2">CGMCC 1.12769</strain>
    </source>
</reference>